<dbReference type="GO" id="GO:0005886">
    <property type="term" value="C:plasma membrane"/>
    <property type="evidence" value="ECO:0007669"/>
    <property type="project" value="UniProtKB-SubCell"/>
</dbReference>
<comment type="subcellular location">
    <subcellularLocation>
        <location evidence="1">Cell membrane</location>
        <topology evidence="1">Single-pass type I membrane protein</topology>
    </subcellularLocation>
</comment>
<sequence length="991" mass="111004">MGSLRCYFFSLQLCVLLLLNGTHYSFSFVQTESLCHDEERSALLQFKVSFTIHKSASLDPFAYPKVASWAQEGDHQMTNCCSWDGVECHKESGHVIGLDLSSSCLYGSIDSSSSLFQLVHLQTLDLSDNHFNFSEIPSRLGHDLVSLRYLNLSISSFSGQVPSEISYLSKLSILDLSSTYNLVTSTNLLALNKATFRSLIQNLTFIQQLHLSSVDIVSTVPRILANASSLKSLRFERCSLYGKFPAGIFHLPNLQVLDLAYNQELTGYFPEDLNRTGALIILNVGSTNFSGHLPASIGDLRSLNILNLAFCNFYPHVPSSLGNLTQLNFLNLSFFYDHSYNYFDVSRNNKISDSWSWIGKLTKLSSLALAYTYFNGEFPCLIANLTQLSVLNLGYNQITGQIPSCLTNLTQLTALVLRFNNLQGPIPSSLFQLKHLEYLSLLSNNLSGLVQFDEFSKLENLRVLQLSFNKLSVQFYTGLSVIPPKLEVLGLGSCNLTEFPEFLKYSSELVELDLSDNNIHGQIPRWTWNSTTENLLFLNLSHNFITGFDQNDSLLHILPWQSLFLFELRSNRLQGSLPIPPPSIGFYSVANNDYTGEIPSSFCNLSYLGILDLSNNNLSGMLPQCFGNFSALEILKLQNNSFHGDIPQMCSSEDNPLKMLDLSNNHIQGKLPRSMANCRQLEFLDFGNNQITDIFPSWAGALPVLRVLILGNNRFHGIIGKPATNHDFQNLCIIDLSNNSFTSWFPSDYLEGWNCMKRSVGEDKQAYFQYTYIVYSYALYHYDYSITIFSKGVELKFTKTPYLLRSIDLSSNRFQGGIPSQIGNLRGLHLLNLSNNTLTGFIPLSLGNLTDLESLDLSQNQLSGKIPSNLVQLTFLAYFNVSHNHLRGPIPQGQQFATFQEDSYEGNSGLCGGPLPEKCDGSESSATKPPSMAEVDEDSGVEIELDWYVVLPGVVSGLVVGVVAGNFWTAKHDWFVKTFTRRKHDWNVIRM</sequence>
<dbReference type="Proteomes" id="UP000238479">
    <property type="component" value="Chromosome 2"/>
</dbReference>
<comment type="caution">
    <text evidence="17">The sequence shown here is derived from an EMBL/GenBank/DDBJ whole genome shotgun (WGS) entry which is preliminary data.</text>
</comment>
<dbReference type="Pfam" id="PF12799">
    <property type="entry name" value="LRR_4"/>
    <property type="match status" value="1"/>
</dbReference>
<dbReference type="OMA" id="DWFANTF"/>
<evidence type="ECO:0000256" key="6">
    <source>
        <dbReference type="ARBA" id="ARBA00022729"/>
    </source>
</evidence>
<evidence type="ECO:0000256" key="12">
    <source>
        <dbReference type="SAM" id="MobiDB-lite"/>
    </source>
</evidence>
<keyword evidence="5 13" id="KW-0812">Transmembrane</keyword>
<dbReference type="InterPro" id="IPR025875">
    <property type="entry name" value="Leu-rich_rpt_4"/>
</dbReference>
<proteinExistence type="inferred from homology"/>
<dbReference type="Gene3D" id="3.80.10.10">
    <property type="entry name" value="Ribonuclease Inhibitor"/>
    <property type="match status" value="6"/>
</dbReference>
<dbReference type="Gramene" id="PRQ52508">
    <property type="protein sequence ID" value="PRQ52508"/>
    <property type="gene ID" value="RchiOBHm_Chr2g0156251"/>
</dbReference>
<evidence type="ECO:0000256" key="2">
    <source>
        <dbReference type="ARBA" id="ARBA00009592"/>
    </source>
</evidence>
<reference evidence="17 18" key="1">
    <citation type="journal article" date="2018" name="Nat. Genet.">
        <title>The Rosa genome provides new insights in the design of modern roses.</title>
        <authorList>
            <person name="Bendahmane M."/>
        </authorList>
    </citation>
    <scope>NUCLEOTIDE SEQUENCE [LARGE SCALE GENOMIC DNA]</scope>
    <source>
        <strain evidence="18">cv. Old Blush</strain>
    </source>
</reference>
<keyword evidence="9 13" id="KW-0472">Membrane</keyword>
<evidence type="ECO:0000256" key="11">
    <source>
        <dbReference type="ARBA" id="ARBA00023180"/>
    </source>
</evidence>
<dbReference type="EMBL" id="PDCK01000040">
    <property type="protein sequence ID" value="PRQ52508.1"/>
    <property type="molecule type" value="Genomic_DNA"/>
</dbReference>
<dbReference type="Pfam" id="PF23598">
    <property type="entry name" value="LRR_14"/>
    <property type="match status" value="1"/>
</dbReference>
<keyword evidence="4" id="KW-0433">Leucine-rich repeat</keyword>
<feature type="transmembrane region" description="Helical" evidence="13">
    <location>
        <begin position="947"/>
        <end position="968"/>
    </location>
</feature>
<dbReference type="InterPro" id="IPR046956">
    <property type="entry name" value="RLP23-like"/>
</dbReference>
<dbReference type="SMART" id="SM00365">
    <property type="entry name" value="LRR_SD22"/>
    <property type="match status" value="5"/>
</dbReference>
<evidence type="ECO:0000259" key="15">
    <source>
        <dbReference type="Pfam" id="PF08263"/>
    </source>
</evidence>
<evidence type="ECO:0000259" key="16">
    <source>
        <dbReference type="Pfam" id="PF23598"/>
    </source>
</evidence>
<dbReference type="InterPro" id="IPR003591">
    <property type="entry name" value="Leu-rich_rpt_typical-subtyp"/>
</dbReference>
<accession>A0A2P6S1F0</accession>
<feature type="chain" id="PRO_5015143528" evidence="14">
    <location>
        <begin position="28"/>
        <end position="991"/>
    </location>
</feature>
<evidence type="ECO:0000313" key="18">
    <source>
        <dbReference type="Proteomes" id="UP000238479"/>
    </source>
</evidence>
<dbReference type="SUPFAM" id="SSF52058">
    <property type="entry name" value="L domain-like"/>
    <property type="match status" value="3"/>
</dbReference>
<keyword evidence="6 14" id="KW-0732">Signal</keyword>
<evidence type="ECO:0000256" key="1">
    <source>
        <dbReference type="ARBA" id="ARBA00004251"/>
    </source>
</evidence>
<keyword evidence="3" id="KW-1003">Cell membrane</keyword>
<keyword evidence="11" id="KW-0325">Glycoprotein</keyword>
<keyword evidence="10" id="KW-0675">Receptor</keyword>
<organism evidence="17 18">
    <name type="scientific">Rosa chinensis</name>
    <name type="common">China rose</name>
    <dbReference type="NCBI Taxonomy" id="74649"/>
    <lineage>
        <taxon>Eukaryota</taxon>
        <taxon>Viridiplantae</taxon>
        <taxon>Streptophyta</taxon>
        <taxon>Embryophyta</taxon>
        <taxon>Tracheophyta</taxon>
        <taxon>Spermatophyta</taxon>
        <taxon>Magnoliopsida</taxon>
        <taxon>eudicotyledons</taxon>
        <taxon>Gunneridae</taxon>
        <taxon>Pentapetalae</taxon>
        <taxon>rosids</taxon>
        <taxon>fabids</taxon>
        <taxon>Rosales</taxon>
        <taxon>Rosaceae</taxon>
        <taxon>Rosoideae</taxon>
        <taxon>Rosoideae incertae sedis</taxon>
        <taxon>Rosa</taxon>
    </lineage>
</organism>
<keyword evidence="7" id="KW-0677">Repeat</keyword>
<evidence type="ECO:0000256" key="5">
    <source>
        <dbReference type="ARBA" id="ARBA00022692"/>
    </source>
</evidence>
<evidence type="ECO:0000256" key="4">
    <source>
        <dbReference type="ARBA" id="ARBA00022614"/>
    </source>
</evidence>
<protein>
    <submittedName>
        <fullName evidence="17">Putative leucine-rich repeat-containing, plant-type, leucine-rich repeat domain, L</fullName>
    </submittedName>
</protein>
<dbReference type="InterPro" id="IPR032675">
    <property type="entry name" value="LRR_dom_sf"/>
</dbReference>
<dbReference type="PANTHER" id="PTHR48061">
    <property type="entry name" value="LEUCINE-RICH REPEAT RECEPTOR PROTEIN KINASE EMS1-LIKE-RELATED"/>
    <property type="match status" value="1"/>
</dbReference>
<evidence type="ECO:0000256" key="7">
    <source>
        <dbReference type="ARBA" id="ARBA00022737"/>
    </source>
</evidence>
<keyword evidence="8 13" id="KW-1133">Transmembrane helix</keyword>
<evidence type="ECO:0000256" key="14">
    <source>
        <dbReference type="SAM" id="SignalP"/>
    </source>
</evidence>
<comment type="similarity">
    <text evidence="2">Belongs to the RLP family.</text>
</comment>
<dbReference type="InterPro" id="IPR055414">
    <property type="entry name" value="LRR_R13L4/SHOC2-like"/>
</dbReference>
<gene>
    <name evidence="17" type="ORF">RchiOBHm_Chr2g0156251</name>
</gene>
<evidence type="ECO:0000313" key="17">
    <source>
        <dbReference type="EMBL" id="PRQ52508.1"/>
    </source>
</evidence>
<keyword evidence="18" id="KW-1185">Reference proteome</keyword>
<dbReference type="PROSITE" id="PS51450">
    <property type="entry name" value="LRR"/>
    <property type="match status" value="1"/>
</dbReference>
<dbReference type="FunFam" id="3.80.10.10:FF:000213">
    <property type="entry name" value="Tyrosine-sulfated glycopeptide receptor 1"/>
    <property type="match status" value="1"/>
</dbReference>
<evidence type="ECO:0000256" key="3">
    <source>
        <dbReference type="ARBA" id="ARBA00022475"/>
    </source>
</evidence>
<dbReference type="Pfam" id="PF00560">
    <property type="entry name" value="LRR_1"/>
    <property type="match status" value="1"/>
</dbReference>
<evidence type="ECO:0000256" key="10">
    <source>
        <dbReference type="ARBA" id="ARBA00023170"/>
    </source>
</evidence>
<dbReference type="SMART" id="SM00369">
    <property type="entry name" value="LRR_TYP"/>
    <property type="match status" value="11"/>
</dbReference>
<evidence type="ECO:0000256" key="8">
    <source>
        <dbReference type="ARBA" id="ARBA00022989"/>
    </source>
</evidence>
<dbReference type="Pfam" id="PF08263">
    <property type="entry name" value="LRRNT_2"/>
    <property type="match status" value="1"/>
</dbReference>
<evidence type="ECO:0000256" key="9">
    <source>
        <dbReference type="ARBA" id="ARBA00023136"/>
    </source>
</evidence>
<dbReference type="PRINTS" id="PR00019">
    <property type="entry name" value="LEURICHRPT"/>
</dbReference>
<name>A0A2P6S1F0_ROSCH</name>
<dbReference type="InterPro" id="IPR001611">
    <property type="entry name" value="Leu-rich_rpt"/>
</dbReference>
<dbReference type="InterPro" id="IPR013210">
    <property type="entry name" value="LRR_N_plant-typ"/>
</dbReference>
<feature type="domain" description="Disease resistance R13L4/SHOC-2-like LRR" evidence="16">
    <location>
        <begin position="354"/>
        <end position="541"/>
    </location>
</feature>
<feature type="domain" description="Leucine-rich repeat-containing N-terminal plant-type" evidence="15">
    <location>
        <begin position="36"/>
        <end position="88"/>
    </location>
</feature>
<dbReference type="Pfam" id="PF13855">
    <property type="entry name" value="LRR_8"/>
    <property type="match status" value="2"/>
</dbReference>
<dbReference type="FunFam" id="3.80.10.10:FF:000041">
    <property type="entry name" value="LRR receptor-like serine/threonine-protein kinase ERECTA"/>
    <property type="match status" value="1"/>
</dbReference>
<feature type="signal peptide" evidence="14">
    <location>
        <begin position="1"/>
        <end position="27"/>
    </location>
</feature>
<dbReference type="AlphaFoldDB" id="A0A2P6S1F0"/>
<evidence type="ECO:0000256" key="13">
    <source>
        <dbReference type="SAM" id="Phobius"/>
    </source>
</evidence>
<dbReference type="PANTHER" id="PTHR48061:SF12">
    <property type="entry name" value="DISEASE RESISTANCE LIKE PROTEIN"/>
    <property type="match status" value="1"/>
</dbReference>
<feature type="region of interest" description="Disordered" evidence="12">
    <location>
        <begin position="915"/>
        <end position="934"/>
    </location>
</feature>